<name>A0A9N9H6J7_9GLOM</name>
<dbReference type="EMBL" id="CAJVPJ010005338">
    <property type="protein sequence ID" value="CAG8660655.1"/>
    <property type="molecule type" value="Genomic_DNA"/>
</dbReference>
<organism evidence="1 2">
    <name type="scientific">Paraglomus occultum</name>
    <dbReference type="NCBI Taxonomy" id="144539"/>
    <lineage>
        <taxon>Eukaryota</taxon>
        <taxon>Fungi</taxon>
        <taxon>Fungi incertae sedis</taxon>
        <taxon>Mucoromycota</taxon>
        <taxon>Glomeromycotina</taxon>
        <taxon>Glomeromycetes</taxon>
        <taxon>Paraglomerales</taxon>
        <taxon>Paraglomeraceae</taxon>
        <taxon>Paraglomus</taxon>
    </lineage>
</organism>
<dbReference type="OrthoDB" id="114370at2759"/>
<keyword evidence="2" id="KW-1185">Reference proteome</keyword>
<sequence>FGADIFDPPKVDVPSDTLDEAMHYLKLFSFSVKRWDNLASEWRQKEDFSLEQLSLVALEVPANGNVEFLVRLGDFVICIAEAKKSDFDQERAQNYVECEVVYELNGGRQPVVYGIVSNFIDWIFVRLTDEAVKEAQYAVSFDKEGYPDRADVEKFAVSSWGFFLKRRS</sequence>
<dbReference type="Proteomes" id="UP000789572">
    <property type="component" value="Unassembled WGS sequence"/>
</dbReference>
<accession>A0A9N9H6J7</accession>
<proteinExistence type="predicted"/>
<comment type="caution">
    <text evidence="1">The sequence shown here is derived from an EMBL/GenBank/DDBJ whole genome shotgun (WGS) entry which is preliminary data.</text>
</comment>
<reference evidence="1" key="1">
    <citation type="submission" date="2021-06" db="EMBL/GenBank/DDBJ databases">
        <authorList>
            <person name="Kallberg Y."/>
            <person name="Tangrot J."/>
            <person name="Rosling A."/>
        </authorList>
    </citation>
    <scope>NUCLEOTIDE SEQUENCE</scope>
    <source>
        <strain evidence="1">IA702</strain>
    </source>
</reference>
<protein>
    <submittedName>
        <fullName evidence="1">967_t:CDS:1</fullName>
    </submittedName>
</protein>
<gene>
    <name evidence="1" type="ORF">POCULU_LOCUS10440</name>
</gene>
<feature type="non-terminal residue" evidence="1">
    <location>
        <position position="168"/>
    </location>
</feature>
<evidence type="ECO:0000313" key="2">
    <source>
        <dbReference type="Proteomes" id="UP000789572"/>
    </source>
</evidence>
<evidence type="ECO:0000313" key="1">
    <source>
        <dbReference type="EMBL" id="CAG8660655.1"/>
    </source>
</evidence>
<dbReference type="AlphaFoldDB" id="A0A9N9H6J7"/>